<dbReference type="Gene3D" id="2.60.120.260">
    <property type="entry name" value="Galactose-binding domain-like"/>
    <property type="match status" value="2"/>
</dbReference>
<organism evidence="8 9">
    <name type="scientific">Schaedlerella arabinosiphila</name>
    <dbReference type="NCBI Taxonomy" id="2044587"/>
    <lineage>
        <taxon>Bacteria</taxon>
        <taxon>Bacillati</taxon>
        <taxon>Bacillota</taxon>
        <taxon>Clostridia</taxon>
        <taxon>Lachnospirales</taxon>
        <taxon>Lachnospiraceae</taxon>
        <taxon>Schaedlerella</taxon>
    </lineage>
</organism>
<dbReference type="RefSeq" id="WP_125128827.1">
    <property type="nucleotide sequence ID" value="NZ_RHJS01000002.1"/>
</dbReference>
<proteinExistence type="predicted"/>
<dbReference type="GO" id="GO:0005975">
    <property type="term" value="P:carbohydrate metabolic process"/>
    <property type="evidence" value="ECO:0007669"/>
    <property type="project" value="InterPro"/>
</dbReference>
<evidence type="ECO:0000256" key="2">
    <source>
        <dbReference type="ARBA" id="ARBA00012652"/>
    </source>
</evidence>
<dbReference type="Proteomes" id="UP000274920">
    <property type="component" value="Unassembled WGS sequence"/>
</dbReference>
<keyword evidence="3" id="KW-0378">Hydrolase</keyword>
<comment type="catalytic activity">
    <reaction evidence="1">
        <text>Hydrolysis of terminal non-reducing alpha-L-rhamnose residues in alpha-L-rhamnosides.</text>
        <dbReference type="EC" id="3.2.1.40"/>
    </reaction>
</comment>
<reference evidence="8" key="1">
    <citation type="submission" date="2018-10" db="EMBL/GenBank/DDBJ databases">
        <title>Schaedlerella arabinophila gen. nov. sp. nov., isolated from the mouse intestinal tract and comparative analysis with the genome of the closely related altered Schaedler flora strain ASF502.</title>
        <authorList>
            <person name="Miyake S."/>
            <person name="Soh M."/>
            <person name="Seedorf H."/>
        </authorList>
    </citation>
    <scope>NUCLEOTIDE SEQUENCE [LARGE SCALE GENOMIC DNA]</scope>
    <source>
        <strain evidence="8">DSM 106076</strain>
    </source>
</reference>
<keyword evidence="9" id="KW-1185">Reference proteome</keyword>
<dbReference type="SUPFAM" id="SSF48208">
    <property type="entry name" value="Six-hairpin glycosidases"/>
    <property type="match status" value="1"/>
</dbReference>
<dbReference type="Pfam" id="PF17389">
    <property type="entry name" value="Bac_rhamnosid6H"/>
    <property type="match status" value="1"/>
</dbReference>
<dbReference type="InterPro" id="IPR035398">
    <property type="entry name" value="Bac_rhamnosid_C"/>
</dbReference>
<dbReference type="SUPFAM" id="SSF49785">
    <property type="entry name" value="Galactose-binding domain-like"/>
    <property type="match status" value="1"/>
</dbReference>
<dbReference type="InterPro" id="IPR013783">
    <property type="entry name" value="Ig-like_fold"/>
</dbReference>
<dbReference type="PANTHER" id="PTHR33307:SF6">
    <property type="entry name" value="ALPHA-RHAMNOSIDASE (EUROFUNG)-RELATED"/>
    <property type="match status" value="1"/>
</dbReference>
<dbReference type="PIRSF" id="PIRSF010631">
    <property type="entry name" value="A-rhamnsds"/>
    <property type="match status" value="1"/>
</dbReference>
<dbReference type="Pfam" id="PF08531">
    <property type="entry name" value="Bac_rhamnosid_N"/>
    <property type="match status" value="1"/>
</dbReference>
<evidence type="ECO:0000313" key="9">
    <source>
        <dbReference type="Proteomes" id="UP000274920"/>
    </source>
</evidence>
<evidence type="ECO:0000259" key="5">
    <source>
        <dbReference type="Pfam" id="PF08531"/>
    </source>
</evidence>
<dbReference type="Pfam" id="PF25788">
    <property type="entry name" value="Ig_Rha78A_N"/>
    <property type="match status" value="1"/>
</dbReference>
<feature type="domain" description="Alpha-L-rhamnosidase C-terminal" evidence="7">
    <location>
        <begin position="806"/>
        <end position="869"/>
    </location>
</feature>
<dbReference type="InterPro" id="IPR012341">
    <property type="entry name" value="6hp_glycosidase-like_sf"/>
</dbReference>
<dbReference type="InterPro" id="IPR008928">
    <property type="entry name" value="6-hairpin_glycosidase_sf"/>
</dbReference>
<dbReference type="InterPro" id="IPR016007">
    <property type="entry name" value="Alpha_rhamnosid"/>
</dbReference>
<dbReference type="EMBL" id="RHJS01000002">
    <property type="protein sequence ID" value="RRK33598.1"/>
    <property type="molecule type" value="Genomic_DNA"/>
</dbReference>
<evidence type="ECO:0000313" key="8">
    <source>
        <dbReference type="EMBL" id="RRK33598.1"/>
    </source>
</evidence>
<evidence type="ECO:0000256" key="1">
    <source>
        <dbReference type="ARBA" id="ARBA00001445"/>
    </source>
</evidence>
<name>A0A3R8LHR3_9FIRM</name>
<dbReference type="Pfam" id="PF05592">
    <property type="entry name" value="Bac_rhamnosid"/>
    <property type="match status" value="1"/>
</dbReference>
<evidence type="ECO:0000259" key="7">
    <source>
        <dbReference type="Pfam" id="PF17390"/>
    </source>
</evidence>
<comment type="caution">
    <text evidence="8">The sequence shown here is derived from an EMBL/GenBank/DDBJ whole genome shotgun (WGS) entry which is preliminary data.</text>
</comment>
<evidence type="ECO:0000259" key="4">
    <source>
        <dbReference type="Pfam" id="PF05592"/>
    </source>
</evidence>
<dbReference type="PANTHER" id="PTHR33307">
    <property type="entry name" value="ALPHA-RHAMNOSIDASE (EUROFUNG)"/>
    <property type="match status" value="1"/>
</dbReference>
<feature type="domain" description="Alpha-L-rhamnosidase concanavalin-like" evidence="4">
    <location>
        <begin position="364"/>
        <end position="457"/>
    </location>
</feature>
<dbReference type="Gene3D" id="2.60.420.10">
    <property type="entry name" value="Maltose phosphorylase, domain 3"/>
    <property type="match status" value="1"/>
</dbReference>
<evidence type="ECO:0000256" key="3">
    <source>
        <dbReference type="ARBA" id="ARBA00022801"/>
    </source>
</evidence>
<dbReference type="InterPro" id="IPR035396">
    <property type="entry name" value="Bac_rhamnosid6H"/>
</dbReference>
<dbReference type="EC" id="3.2.1.40" evidence="2"/>
<feature type="domain" description="Bacterial alpha-L-rhamnosidase N-terminal" evidence="5">
    <location>
        <begin position="176"/>
        <end position="346"/>
    </location>
</feature>
<dbReference type="InterPro" id="IPR013737">
    <property type="entry name" value="Bac_rhamnosid_N"/>
</dbReference>
<dbReference type="AlphaFoldDB" id="A0A3R8LHR3"/>
<dbReference type="Pfam" id="PF17390">
    <property type="entry name" value="Bac_rhamnosid_C"/>
    <property type="match status" value="1"/>
</dbReference>
<dbReference type="InterPro" id="IPR008902">
    <property type="entry name" value="Rhamnosid_concanavalin"/>
</dbReference>
<feature type="domain" description="Alpha-L-rhamnosidase six-hairpin glycosidase" evidence="6">
    <location>
        <begin position="462"/>
        <end position="802"/>
    </location>
</feature>
<gene>
    <name evidence="8" type="ORF">EBB54_21250</name>
</gene>
<accession>A0A3R8LHR3</accession>
<sequence length="905" mass="104040">MIRDKNEDIQLTCEYLAAPLGIQNLSPRFGWRAVRNCCRTTQEAYHIQVYEHSGDCVWDSGKVCSDRCTAIEYEGKPLNSFLRYRWQVTLWLREIGNGGKTFCEPVRDMPDAQEKPALRTENREDGAETFQIQAEDTFEMGILNQEEWNGSWICAKELDFGAVPLFRREFAVEKLPEKARVYLCGLGYCEAWINGQKLGDAFLDPGWTNYNKTVLYRVYDVTKLLREGKNIFSAELGGGWLALDHEAFEILIGRHPVWTSEPKMLCNIYLDGRCIATEADGTWMYAEGPVRAHNLYDGEYYDASGEKRGYRLPSYQIAKGEWKEAAAAQRPAGRLQSQIMPPIRMVREREPQYIEYIGEKENFSIVVDFGVNFSGWIRLAVSGEKGRKLRILYGETLNPDHSVNQLNLRAAKGEDILVLGEEKTVFFPHFAYHGFRYAQIVMGENIVLEEVTGCEVHTDVKRAGAFSCSDQMLNRIQETVRHTELNNLHSVPTDCPQRDERLGWLNDMTVRFEEGLYNFDMLLFYEKWLQDIAAEQREDGAIPDTAPYFFGENPACHISSVYLLLPWTLYLFYEDRQILKRHYDSFKKYLLFKLGERDGNGLLPEKYLGDWAPPMTEAYLGIGENSIPKNLTHSFMTTGYLYYDCRIMEKIGTVLGRMEDVRMYWQEAEKIKADLNRVFLKAEGCYDTGAQGCNLFALFLKIVPQEQKGRVLDHLLKDLVEKRKYHVTTGNQMTKFLYEVLNQEGLDGIACRVAAADTYPSIGFMLKNGATTIWERWENLTGKHMNSHNHPMLGAFTVWFYKGLAGIRLDETCSRRLQLRPAVTEELDYAEASHEFCWGTCTAGWKRKGQEVVYSFEIPWGMTAVLDLSNCTCSHDRILCNDAEVSKEELSGRIFKSGVYQVRLL</sequence>
<evidence type="ECO:0000259" key="6">
    <source>
        <dbReference type="Pfam" id="PF17389"/>
    </source>
</evidence>
<dbReference type="Gene3D" id="1.50.10.10">
    <property type="match status" value="1"/>
</dbReference>
<dbReference type="GO" id="GO:0030596">
    <property type="term" value="F:alpha-L-rhamnosidase activity"/>
    <property type="evidence" value="ECO:0007669"/>
    <property type="project" value="UniProtKB-EC"/>
</dbReference>
<dbReference type="Gene3D" id="2.60.40.10">
    <property type="entry name" value="Immunoglobulins"/>
    <property type="match status" value="1"/>
</dbReference>
<dbReference type="InterPro" id="IPR008979">
    <property type="entry name" value="Galactose-bd-like_sf"/>
</dbReference>
<protein>
    <recommendedName>
        <fullName evidence="2">alpha-L-rhamnosidase</fullName>
        <ecNumber evidence="2">3.2.1.40</ecNumber>
    </recommendedName>
</protein>